<feature type="region of interest" description="Disordered" evidence="5">
    <location>
        <begin position="403"/>
        <end position="423"/>
    </location>
</feature>
<dbReference type="STRING" id="55544.A0A4D9E626"/>
<evidence type="ECO:0000256" key="2">
    <source>
        <dbReference type="ARBA" id="ARBA00006311"/>
    </source>
</evidence>
<dbReference type="AlphaFoldDB" id="A0A4D9E626"/>
<dbReference type="GO" id="GO:0005811">
    <property type="term" value="C:lipid droplet"/>
    <property type="evidence" value="ECO:0007669"/>
    <property type="project" value="UniProtKB-SubCell"/>
</dbReference>
<dbReference type="SUPFAM" id="SSF109775">
    <property type="entry name" value="Mannose-6-phosphate receptor binding protein 1 (Tip47), C-terminal domain"/>
    <property type="match status" value="1"/>
</dbReference>
<feature type="region of interest" description="Disordered" evidence="5">
    <location>
        <begin position="1"/>
        <end position="25"/>
    </location>
</feature>
<keyword evidence="3" id="KW-0551">Lipid droplet</keyword>
<comment type="similarity">
    <text evidence="2 4">Belongs to the perilipin family.</text>
</comment>
<dbReference type="GO" id="GO:0019915">
    <property type="term" value="P:lipid storage"/>
    <property type="evidence" value="ECO:0007669"/>
    <property type="project" value="TreeGrafter"/>
</dbReference>
<dbReference type="Pfam" id="PF03036">
    <property type="entry name" value="Perilipin"/>
    <property type="match status" value="1"/>
</dbReference>
<accession>A0A4D9E626</accession>
<reference evidence="6 7" key="1">
    <citation type="submission" date="2019-04" db="EMBL/GenBank/DDBJ databases">
        <title>Draft genome of the big-headed turtle Platysternon megacephalum.</title>
        <authorList>
            <person name="Gong S."/>
        </authorList>
    </citation>
    <scope>NUCLEOTIDE SEQUENCE [LARGE SCALE GENOMIC DNA]</scope>
    <source>
        <strain evidence="6">DO16091913</strain>
        <tissue evidence="6">Muscle</tissue>
    </source>
</reference>
<feature type="region of interest" description="Disordered" evidence="5">
    <location>
        <begin position="284"/>
        <end position="304"/>
    </location>
</feature>
<dbReference type="PIRSF" id="PIRSF036881">
    <property type="entry name" value="PAT"/>
    <property type="match status" value="1"/>
</dbReference>
<protein>
    <recommendedName>
        <fullName evidence="4">Perilipin</fullName>
    </recommendedName>
</protein>
<dbReference type="InterPro" id="IPR004279">
    <property type="entry name" value="Perilipin"/>
</dbReference>
<gene>
    <name evidence="6" type="ORF">DR999_PMT12313</name>
</gene>
<dbReference type="Gene3D" id="3.30.720.170">
    <property type="entry name" value="Perilipin, alpha-beta domain"/>
    <property type="match status" value="1"/>
</dbReference>
<evidence type="ECO:0000256" key="5">
    <source>
        <dbReference type="SAM" id="MobiDB-lite"/>
    </source>
</evidence>
<dbReference type="PANTHER" id="PTHR14024:SF51">
    <property type="entry name" value="PERILIPIN-RELATED"/>
    <property type="match status" value="1"/>
</dbReference>
<sequence length="423" mass="46247">MSDESQTTAPAPDSKEQQTTASQVAGLPLFKSTYDMVLSALTSAKETQPSIKSVCEAAEKGVTAMAGEAVTSAQPALTDLEPQIASEGGCKGLEKLEEKLPVQEPADKDLLDTKELVSSEEVDAVSSRMTEVVDVTKETLQGSVEAAKSMVTSGMSTVMGSTVGQMAMSGVEAVLETSEDLVDHYLPITDEELASLAESLEGAEESAVQHQGYFVRLGSLSAQLRQRAYQHSLGKVRQAKQGMQETFLQFHEVLDLINSIRQNVDQKLHDGQHKLHQMWLDWSSKQPEGSNDAASTEPKQVESHTLAMSQSITQQLQDTCQTLKASIQGLPSGLQEKVQQVLKNLEELHNSFFAAKSFQDLPNATQSQEKITKAQEYIDELLEYVEHNTPFSWLVGPFTPSSRAYVTPQEEPEKEEVAQKKAD</sequence>
<dbReference type="GO" id="GO:0005829">
    <property type="term" value="C:cytosol"/>
    <property type="evidence" value="ECO:0007669"/>
    <property type="project" value="TreeGrafter"/>
</dbReference>
<evidence type="ECO:0000256" key="3">
    <source>
        <dbReference type="ARBA" id="ARBA00022677"/>
    </source>
</evidence>
<dbReference type="PANTHER" id="PTHR14024">
    <property type="entry name" value="PERILIPIN"/>
    <property type="match status" value="1"/>
</dbReference>
<comment type="caution">
    <text evidence="6">The sequence shown here is derived from an EMBL/GenBank/DDBJ whole genome shotgun (WGS) entry which is preliminary data.</text>
</comment>
<evidence type="ECO:0000313" key="6">
    <source>
        <dbReference type="EMBL" id="TFK05067.1"/>
    </source>
</evidence>
<name>A0A4D9E626_9SAUR</name>
<dbReference type="OrthoDB" id="376826at2759"/>
<reference evidence="6 7" key="2">
    <citation type="submission" date="2019-04" db="EMBL/GenBank/DDBJ databases">
        <title>The genome sequence of big-headed turtle.</title>
        <authorList>
            <person name="Gong S."/>
        </authorList>
    </citation>
    <scope>NUCLEOTIDE SEQUENCE [LARGE SCALE GENOMIC DNA]</scope>
    <source>
        <strain evidence="6">DO16091913</strain>
        <tissue evidence="6">Muscle</tissue>
    </source>
</reference>
<dbReference type="Gene3D" id="1.20.120.340">
    <property type="entry name" value="Flagellar protein FliS"/>
    <property type="match status" value="1"/>
</dbReference>
<dbReference type="EMBL" id="QXTE01000121">
    <property type="protein sequence ID" value="TFK05067.1"/>
    <property type="molecule type" value="Genomic_DNA"/>
</dbReference>
<comment type="subcellular location">
    <subcellularLocation>
        <location evidence="1">Lipid droplet</location>
    </subcellularLocation>
</comment>
<organism evidence="6 7">
    <name type="scientific">Platysternon megacephalum</name>
    <name type="common">big-headed turtle</name>
    <dbReference type="NCBI Taxonomy" id="55544"/>
    <lineage>
        <taxon>Eukaryota</taxon>
        <taxon>Metazoa</taxon>
        <taxon>Chordata</taxon>
        <taxon>Craniata</taxon>
        <taxon>Vertebrata</taxon>
        <taxon>Euteleostomi</taxon>
        <taxon>Archelosauria</taxon>
        <taxon>Testudinata</taxon>
        <taxon>Testudines</taxon>
        <taxon>Cryptodira</taxon>
        <taxon>Durocryptodira</taxon>
        <taxon>Testudinoidea</taxon>
        <taxon>Platysternidae</taxon>
        <taxon>Platysternon</taxon>
    </lineage>
</organism>
<feature type="compositionally biased region" description="Polar residues" evidence="5">
    <location>
        <begin position="284"/>
        <end position="298"/>
    </location>
</feature>
<keyword evidence="7" id="KW-1185">Reference proteome</keyword>
<proteinExistence type="inferred from homology"/>
<evidence type="ECO:0000256" key="1">
    <source>
        <dbReference type="ARBA" id="ARBA00004502"/>
    </source>
</evidence>
<dbReference type="GO" id="GO:0010890">
    <property type="term" value="P:positive regulation of triglyceride storage"/>
    <property type="evidence" value="ECO:0007669"/>
    <property type="project" value="TreeGrafter"/>
</dbReference>
<dbReference type="Proteomes" id="UP000297703">
    <property type="component" value="Unassembled WGS sequence"/>
</dbReference>
<evidence type="ECO:0000256" key="4">
    <source>
        <dbReference type="PIRNR" id="PIRNR036881"/>
    </source>
</evidence>
<evidence type="ECO:0000313" key="7">
    <source>
        <dbReference type="Proteomes" id="UP000297703"/>
    </source>
</evidence>